<dbReference type="EMBL" id="CAMAPE010000054">
    <property type="protein sequence ID" value="CAH9111285.1"/>
    <property type="molecule type" value="Genomic_DNA"/>
</dbReference>
<evidence type="ECO:0000256" key="1">
    <source>
        <dbReference type="SAM" id="MobiDB-lite"/>
    </source>
</evidence>
<sequence>MHGNELSSDNIVACLSSYANWLPACLPHIKELLSNFTACTEDSLYKDSGGYNSSRGRSSSSRGGYNNNRGGRGYGTGRGKSQKYCDHCGRNNHTRETCFEYIAIHRATKQEIHHQMPTLLQI</sequence>
<keyword evidence="3" id="KW-1185">Reference proteome</keyword>
<evidence type="ECO:0000313" key="3">
    <source>
        <dbReference type="Proteomes" id="UP001152484"/>
    </source>
</evidence>
<evidence type="ECO:0000313" key="2">
    <source>
        <dbReference type="EMBL" id="CAH9111285.1"/>
    </source>
</evidence>
<reference evidence="2" key="1">
    <citation type="submission" date="2022-07" db="EMBL/GenBank/DDBJ databases">
        <authorList>
            <person name="Macas J."/>
            <person name="Novak P."/>
            <person name="Neumann P."/>
        </authorList>
    </citation>
    <scope>NUCLEOTIDE SEQUENCE</scope>
</reference>
<name>A0A9P0ZUS5_CUSEU</name>
<gene>
    <name evidence="2" type="ORF">CEURO_LOCUS19165</name>
</gene>
<proteinExistence type="predicted"/>
<dbReference type="AlphaFoldDB" id="A0A9P0ZUS5"/>
<protein>
    <submittedName>
        <fullName evidence="2">Uncharacterized protein</fullName>
    </submittedName>
</protein>
<accession>A0A9P0ZUS5</accession>
<comment type="caution">
    <text evidence="2">The sequence shown here is derived from an EMBL/GenBank/DDBJ whole genome shotgun (WGS) entry which is preliminary data.</text>
</comment>
<dbReference type="Proteomes" id="UP001152484">
    <property type="component" value="Unassembled WGS sequence"/>
</dbReference>
<feature type="compositionally biased region" description="Low complexity" evidence="1">
    <location>
        <begin position="49"/>
        <end position="69"/>
    </location>
</feature>
<feature type="region of interest" description="Disordered" evidence="1">
    <location>
        <begin position="49"/>
        <end position="82"/>
    </location>
</feature>
<organism evidence="2 3">
    <name type="scientific">Cuscuta europaea</name>
    <name type="common">European dodder</name>
    <dbReference type="NCBI Taxonomy" id="41803"/>
    <lineage>
        <taxon>Eukaryota</taxon>
        <taxon>Viridiplantae</taxon>
        <taxon>Streptophyta</taxon>
        <taxon>Embryophyta</taxon>
        <taxon>Tracheophyta</taxon>
        <taxon>Spermatophyta</taxon>
        <taxon>Magnoliopsida</taxon>
        <taxon>eudicotyledons</taxon>
        <taxon>Gunneridae</taxon>
        <taxon>Pentapetalae</taxon>
        <taxon>asterids</taxon>
        <taxon>lamiids</taxon>
        <taxon>Solanales</taxon>
        <taxon>Convolvulaceae</taxon>
        <taxon>Cuscuteae</taxon>
        <taxon>Cuscuta</taxon>
        <taxon>Cuscuta subgen. Cuscuta</taxon>
    </lineage>
</organism>